<organism evidence="4 5">
    <name type="scientific">Microtetraspora fusca</name>
    <dbReference type="NCBI Taxonomy" id="1997"/>
    <lineage>
        <taxon>Bacteria</taxon>
        <taxon>Bacillati</taxon>
        <taxon>Actinomycetota</taxon>
        <taxon>Actinomycetes</taxon>
        <taxon>Streptosporangiales</taxon>
        <taxon>Streptosporangiaceae</taxon>
        <taxon>Microtetraspora</taxon>
    </lineage>
</organism>
<protein>
    <submittedName>
        <fullName evidence="4">Aminotransferase</fullName>
    </submittedName>
</protein>
<dbReference type="Proteomes" id="UP001602119">
    <property type="component" value="Unassembled WGS sequence"/>
</dbReference>
<dbReference type="InterPro" id="IPR005814">
    <property type="entry name" value="Aminotrans_3"/>
</dbReference>
<dbReference type="Pfam" id="PF00202">
    <property type="entry name" value="Aminotran_3"/>
    <property type="match status" value="1"/>
</dbReference>
<evidence type="ECO:0000313" key="5">
    <source>
        <dbReference type="Proteomes" id="UP001602119"/>
    </source>
</evidence>
<gene>
    <name evidence="4" type="ORF">ACFY05_42265</name>
</gene>
<dbReference type="NCBIfam" id="NF004800">
    <property type="entry name" value="PRK06149.1"/>
    <property type="match status" value="1"/>
</dbReference>
<dbReference type="PROSITE" id="PS00600">
    <property type="entry name" value="AA_TRANSFER_CLASS_3"/>
    <property type="match status" value="1"/>
</dbReference>
<name>A0ABW6VK32_MICFU</name>
<dbReference type="CDD" id="cd00610">
    <property type="entry name" value="OAT_like"/>
    <property type="match status" value="1"/>
</dbReference>
<dbReference type="SUPFAM" id="SSF56112">
    <property type="entry name" value="Protein kinase-like (PK-like)"/>
    <property type="match status" value="1"/>
</dbReference>
<dbReference type="PANTHER" id="PTHR45688:SF13">
    <property type="entry name" value="ALANINE--GLYOXYLATE AMINOTRANSFERASE 2-LIKE"/>
    <property type="match status" value="1"/>
</dbReference>
<evidence type="ECO:0000256" key="1">
    <source>
        <dbReference type="ARBA" id="ARBA00008954"/>
    </source>
</evidence>
<comment type="caution">
    <text evidence="4">The sequence shown here is derived from an EMBL/GenBank/DDBJ whole genome shotgun (WGS) entry which is preliminary data.</text>
</comment>
<dbReference type="InterPro" id="IPR015422">
    <property type="entry name" value="PyrdxlP-dep_Trfase_small"/>
</dbReference>
<dbReference type="Gene3D" id="3.90.1150.10">
    <property type="entry name" value="Aspartate Aminotransferase, domain 1"/>
    <property type="match status" value="1"/>
</dbReference>
<comment type="similarity">
    <text evidence="1">Belongs to the class-III pyridoxal-phosphate-dependent aminotransferase family.</text>
</comment>
<dbReference type="GO" id="GO:0008483">
    <property type="term" value="F:transaminase activity"/>
    <property type="evidence" value="ECO:0007669"/>
    <property type="project" value="UniProtKB-KW"/>
</dbReference>
<sequence>MNQAWELPRPAVTASEANMIARDLFGVEGHVIELGSQQDRNFLIDDDHGGRWLLKVSNSAFSEAVVDAQNAIMRRLHEHGLNAPQPVQTVDGGYKAPVELRDGRHFARLLTWVEGRPLIERSHLSERTLQSIGELVGDVSLALVGFAHPGLNRSIQWDLRRAGEVIFGLLGFVRDHSRRTTVEKATLRSLQAVNPVADKLPVQTVHGDLTDDNIVIDDEGRVSGIIDFGDAAESWRIGELVIACSFVLHHDPSRPLAILPLIAAFDRKIGLTEEEIGVIWPLLVLRGAALVVNGLQQVSIDPENDYARNALEREWVVFATASHHDADVMTAAIRAAIRADSAPLEGWRDAVPFIQDVREIQEVVLGYDSRTLENGEWLGDAELVETAQLEAASQKGLAVTRFAEPRLTRAGVPGPEEPVNVPLFVDVASSSPIDLIAPVSGRVAADGWAITLTAGDLALVIEGEPRWMIHHGKVEAGQRIATFDGRIKVWYVTADRAEAPQQLPRFVRSSEAPGWRSVFLDPAELLTPSGEHREVDPSAELERRGRAYAPLQGHYYLRPPQIERGWREYLIDTNGRHYLDMVNNVTALGHGHPRLAAAVADQWRMLNTNSRFHYRSVAEFSERLLETVPAPLDTVLLVNSGTEAVDLALRLARAHTGREDVACVSESYHGWSVAADAVSTSVSDNPLAEQTRPSWVHVLEAPNAYRGRYRGAGAGMHYARDAVRQIEAWSAEGTPIGAFIAEPRHGNAGAIEVPDGYLLKVYAAIRADGGLCIADEVQVGYGRQGDVFWGFEQHPGVVPDIITVAKAMGNGHPLGAVITRSEIAQSLAAQGTFFSSAGGSTLSAKLGTTVLDIIRDEGLQENAGAMGQRLLEGFARLSERHSLIGAAHGRGLYLGLELVRDRITLEPATAETRALCDRLLQLGVIVQPTGDRQNVLKIKPPLCVSTASIDHFLDALDTALSDAI</sequence>
<dbReference type="RefSeq" id="WP_387348246.1">
    <property type="nucleotide sequence ID" value="NZ_JBIAXI010000050.1"/>
</dbReference>
<keyword evidence="5" id="KW-1185">Reference proteome</keyword>
<keyword evidence="2" id="KW-0663">Pyridoxal phosphate</keyword>
<dbReference type="PANTHER" id="PTHR45688">
    <property type="match status" value="1"/>
</dbReference>
<dbReference type="Pfam" id="PF01636">
    <property type="entry name" value="APH"/>
    <property type="match status" value="1"/>
</dbReference>
<dbReference type="InterPro" id="IPR002575">
    <property type="entry name" value="Aminoglycoside_PTrfase"/>
</dbReference>
<keyword evidence="4" id="KW-0032">Aminotransferase</keyword>
<proteinExistence type="inferred from homology"/>
<keyword evidence="4" id="KW-0808">Transferase</keyword>
<feature type="domain" description="Aminoglycoside phosphotransferase" evidence="3">
    <location>
        <begin position="35"/>
        <end position="250"/>
    </location>
</feature>
<evidence type="ECO:0000256" key="2">
    <source>
        <dbReference type="ARBA" id="ARBA00022898"/>
    </source>
</evidence>
<dbReference type="InterPro" id="IPR049704">
    <property type="entry name" value="Aminotrans_3_PPA_site"/>
</dbReference>
<accession>A0ABW6VK32</accession>
<evidence type="ECO:0000259" key="3">
    <source>
        <dbReference type="Pfam" id="PF01636"/>
    </source>
</evidence>
<dbReference type="InterPro" id="IPR011009">
    <property type="entry name" value="Kinase-like_dom_sf"/>
</dbReference>
<evidence type="ECO:0000313" key="4">
    <source>
        <dbReference type="EMBL" id="MFF4779460.1"/>
    </source>
</evidence>
<dbReference type="EMBL" id="JBIAXI010000050">
    <property type="protein sequence ID" value="MFF4779460.1"/>
    <property type="molecule type" value="Genomic_DNA"/>
</dbReference>
<dbReference type="InterPro" id="IPR015424">
    <property type="entry name" value="PyrdxlP-dep_Trfase"/>
</dbReference>
<reference evidence="4 5" key="1">
    <citation type="submission" date="2024-10" db="EMBL/GenBank/DDBJ databases">
        <title>The Natural Products Discovery Center: Release of the First 8490 Sequenced Strains for Exploring Actinobacteria Biosynthetic Diversity.</title>
        <authorList>
            <person name="Kalkreuter E."/>
            <person name="Kautsar S.A."/>
            <person name="Yang D."/>
            <person name="Bader C.D."/>
            <person name="Teijaro C.N."/>
            <person name="Fluegel L."/>
            <person name="Davis C.M."/>
            <person name="Simpson J.R."/>
            <person name="Lauterbach L."/>
            <person name="Steele A.D."/>
            <person name="Gui C."/>
            <person name="Meng S."/>
            <person name="Li G."/>
            <person name="Viehrig K."/>
            <person name="Ye F."/>
            <person name="Su P."/>
            <person name="Kiefer A.F."/>
            <person name="Nichols A."/>
            <person name="Cepeda A.J."/>
            <person name="Yan W."/>
            <person name="Fan B."/>
            <person name="Jiang Y."/>
            <person name="Adhikari A."/>
            <person name="Zheng C.-J."/>
            <person name="Schuster L."/>
            <person name="Cowan T.M."/>
            <person name="Smanski M.J."/>
            <person name="Chevrette M.G."/>
            <person name="De Carvalho L.P.S."/>
            <person name="Shen B."/>
        </authorList>
    </citation>
    <scope>NUCLEOTIDE SEQUENCE [LARGE SCALE GENOMIC DNA]</scope>
    <source>
        <strain evidence="4 5">NPDC001281</strain>
    </source>
</reference>
<dbReference type="Gene3D" id="3.40.640.10">
    <property type="entry name" value="Type I PLP-dependent aspartate aminotransferase-like (Major domain)"/>
    <property type="match status" value="1"/>
</dbReference>
<dbReference type="Gene3D" id="3.90.1200.10">
    <property type="match status" value="1"/>
</dbReference>
<dbReference type="InterPro" id="IPR015421">
    <property type="entry name" value="PyrdxlP-dep_Trfase_major"/>
</dbReference>
<dbReference type="SUPFAM" id="SSF53383">
    <property type="entry name" value="PLP-dependent transferases"/>
    <property type="match status" value="1"/>
</dbReference>